<dbReference type="AlphaFoldDB" id="A0A0H1RI67"/>
<dbReference type="Pfam" id="PF00990">
    <property type="entry name" value="GGDEF"/>
    <property type="match status" value="1"/>
</dbReference>
<dbReference type="PANTHER" id="PTHR45138:SF9">
    <property type="entry name" value="DIGUANYLATE CYCLASE DGCM-RELATED"/>
    <property type="match status" value="1"/>
</dbReference>
<organism evidence="4 5">
    <name type="scientific">Microvirga vignae</name>
    <dbReference type="NCBI Taxonomy" id="1225564"/>
    <lineage>
        <taxon>Bacteria</taxon>
        <taxon>Pseudomonadati</taxon>
        <taxon>Pseudomonadota</taxon>
        <taxon>Alphaproteobacteria</taxon>
        <taxon>Hyphomicrobiales</taxon>
        <taxon>Methylobacteriaceae</taxon>
        <taxon>Microvirga</taxon>
    </lineage>
</organism>
<evidence type="ECO:0000313" key="4">
    <source>
        <dbReference type="EMBL" id="KLK94546.1"/>
    </source>
</evidence>
<reference evidence="4 5" key="1">
    <citation type="submission" date="2015-05" db="EMBL/GenBank/DDBJ databases">
        <title>Draft genome sequence of Microvirga vignae strain BR3299, a novel nitrogen fixing bacteria isolated from Brazil semi-aired region.</title>
        <authorList>
            <person name="Zilli J.E."/>
            <person name="Passos S.R."/>
            <person name="Leite J."/>
            <person name="Baldani J.I."/>
            <person name="Xavier G.R."/>
            <person name="Rumjaneck N.G."/>
            <person name="Simoes-Araujo J.L."/>
        </authorList>
    </citation>
    <scope>NUCLEOTIDE SEQUENCE [LARGE SCALE GENOMIC DNA]</scope>
    <source>
        <strain evidence="4 5">BR3299</strain>
    </source>
</reference>
<dbReference type="FunFam" id="3.30.70.270:FF:000001">
    <property type="entry name" value="Diguanylate cyclase domain protein"/>
    <property type="match status" value="1"/>
</dbReference>
<dbReference type="OrthoDB" id="9812260at2"/>
<protein>
    <recommendedName>
        <fullName evidence="1">diguanylate cyclase</fullName>
        <ecNumber evidence="1">2.7.7.65</ecNumber>
    </recommendedName>
</protein>
<dbReference type="PANTHER" id="PTHR45138">
    <property type="entry name" value="REGULATORY COMPONENTS OF SENSORY TRANSDUCTION SYSTEM"/>
    <property type="match status" value="1"/>
</dbReference>
<dbReference type="RefSeq" id="WP_047187535.1">
    <property type="nucleotide sequence ID" value="NZ_LCYG01000011.1"/>
</dbReference>
<dbReference type="PATRIC" id="fig|1225564.3.peg.331"/>
<dbReference type="GO" id="GO:0052621">
    <property type="term" value="F:diguanylate cyclase activity"/>
    <property type="evidence" value="ECO:0007669"/>
    <property type="project" value="UniProtKB-EC"/>
</dbReference>
<feature type="domain" description="GGDEF" evidence="3">
    <location>
        <begin position="176"/>
        <end position="308"/>
    </location>
</feature>
<dbReference type="InterPro" id="IPR050469">
    <property type="entry name" value="Diguanylate_Cyclase"/>
</dbReference>
<keyword evidence="5" id="KW-1185">Reference proteome</keyword>
<dbReference type="STRING" id="1225564.AA309_02955"/>
<dbReference type="InterPro" id="IPR043128">
    <property type="entry name" value="Rev_trsase/Diguanyl_cyclase"/>
</dbReference>
<evidence type="ECO:0000256" key="2">
    <source>
        <dbReference type="ARBA" id="ARBA00034247"/>
    </source>
</evidence>
<dbReference type="EMBL" id="LCYG01000011">
    <property type="protein sequence ID" value="KLK94546.1"/>
    <property type="molecule type" value="Genomic_DNA"/>
</dbReference>
<dbReference type="Pfam" id="PF12860">
    <property type="entry name" value="PAS_7"/>
    <property type="match status" value="1"/>
</dbReference>
<comment type="catalytic activity">
    <reaction evidence="2">
        <text>2 GTP = 3',3'-c-di-GMP + 2 diphosphate</text>
        <dbReference type="Rhea" id="RHEA:24898"/>
        <dbReference type="ChEBI" id="CHEBI:33019"/>
        <dbReference type="ChEBI" id="CHEBI:37565"/>
        <dbReference type="ChEBI" id="CHEBI:58805"/>
        <dbReference type="EC" id="2.7.7.65"/>
    </reaction>
</comment>
<dbReference type="PROSITE" id="PS50887">
    <property type="entry name" value="GGDEF"/>
    <property type="match status" value="1"/>
</dbReference>
<dbReference type="InterPro" id="IPR029787">
    <property type="entry name" value="Nucleotide_cyclase"/>
</dbReference>
<evidence type="ECO:0000313" key="5">
    <source>
        <dbReference type="Proteomes" id="UP000035489"/>
    </source>
</evidence>
<dbReference type="SUPFAM" id="SSF55073">
    <property type="entry name" value="Nucleotide cyclase"/>
    <property type="match status" value="1"/>
</dbReference>
<dbReference type="SMART" id="SM00267">
    <property type="entry name" value="GGDEF"/>
    <property type="match status" value="1"/>
</dbReference>
<name>A0A0H1RI67_9HYPH</name>
<comment type="caution">
    <text evidence="4">The sequence shown here is derived from an EMBL/GenBank/DDBJ whole genome shotgun (WGS) entry which is preliminary data.</text>
</comment>
<dbReference type="InterPro" id="IPR000160">
    <property type="entry name" value="GGDEF_dom"/>
</dbReference>
<gene>
    <name evidence="4" type="ORF">AA309_02955</name>
</gene>
<dbReference type="Gene3D" id="3.30.70.270">
    <property type="match status" value="1"/>
</dbReference>
<proteinExistence type="predicted"/>
<dbReference type="NCBIfam" id="TIGR00254">
    <property type="entry name" value="GGDEF"/>
    <property type="match status" value="1"/>
</dbReference>
<evidence type="ECO:0000256" key="1">
    <source>
        <dbReference type="ARBA" id="ARBA00012528"/>
    </source>
</evidence>
<accession>A0A0H1RI67</accession>
<dbReference type="Proteomes" id="UP000035489">
    <property type="component" value="Unassembled WGS sequence"/>
</dbReference>
<sequence>MTKFIPDLGDETLQALVEALTESGQAVSLYDAEDRLRYANKTYQGMLLGDYEGPYTFTDILRHAAKHGLGVRIDDHDVEAFIARTLPRRRSVPRKSFETDLVDGRWFWMDHTILPNGWVLSVGADITALKHNEKTLRMAHEEALAAARTDQLTGLPNRRHIFELLDETLASRGVGSSLCTVIIDIDGFKAINDTYGHDAGDAVLEHFARVCRERVRVQDYLGRMGGEEFLLLLPEVRLTDAVPIVERIRKEFPLVRLGSSGLELTYTFSAGLTEALPHDDRVSILHRADRALYAAKADGRNCTKASFEGRTPTTWTKAF</sequence>
<dbReference type="CDD" id="cd01949">
    <property type="entry name" value="GGDEF"/>
    <property type="match status" value="1"/>
</dbReference>
<dbReference type="EC" id="2.7.7.65" evidence="1"/>
<evidence type="ECO:0000259" key="3">
    <source>
        <dbReference type="PROSITE" id="PS50887"/>
    </source>
</evidence>